<evidence type="ECO:0000256" key="1">
    <source>
        <dbReference type="SAM" id="MobiDB-lite"/>
    </source>
</evidence>
<gene>
    <name evidence="2" type="ORF">MTAB308_5565</name>
</gene>
<protein>
    <submittedName>
        <fullName evidence="2">Phage terminase, small subunit</fullName>
    </submittedName>
</protein>
<accession>A0A2U3NKH4</accession>
<name>A0A2U3NKH4_9MYCO</name>
<reference evidence="2 3" key="1">
    <citation type="submission" date="2017-01" db="EMBL/GenBank/DDBJ databases">
        <authorList>
            <consortium name="Urmite Genomes"/>
        </authorList>
    </citation>
    <scope>NUCLEOTIDE SEQUENCE [LARGE SCALE GENOMIC DNA]</scope>
    <source>
        <strain evidence="2 3">AB308</strain>
    </source>
</reference>
<dbReference type="STRING" id="1841859.GCA_900157385_05567"/>
<dbReference type="Pfam" id="PF05119">
    <property type="entry name" value="Terminase_4"/>
    <property type="match status" value="1"/>
</dbReference>
<keyword evidence="3" id="KW-1185">Reference proteome</keyword>
<dbReference type="InterPro" id="IPR006448">
    <property type="entry name" value="Phage_term_ssu_P27"/>
</dbReference>
<dbReference type="Proteomes" id="UP000241595">
    <property type="component" value="Unassembled WGS sequence"/>
</dbReference>
<sequence>LGRPRRPNHLKLLAGEREDRINRGEPLPSETDVVPPVQLTPGAQDVWDRLAADLINQGCLSHWDVDLFTAFCESAATYHECRERMGSDYVTQGSVKNAVPSPYWKVMRDCVETMTRIGGRFGLTPADRAGIDLSDTTPTPTHGPERLLSS</sequence>
<feature type="region of interest" description="Disordered" evidence="1">
    <location>
        <begin position="128"/>
        <end position="150"/>
    </location>
</feature>
<dbReference type="EMBL" id="FTRV01000017">
    <property type="protein sequence ID" value="SPM32039.1"/>
    <property type="molecule type" value="Genomic_DNA"/>
</dbReference>
<evidence type="ECO:0000313" key="3">
    <source>
        <dbReference type="Proteomes" id="UP000241595"/>
    </source>
</evidence>
<dbReference type="AlphaFoldDB" id="A0A2U3NKH4"/>
<evidence type="ECO:0000313" key="2">
    <source>
        <dbReference type="EMBL" id="SPM32039.1"/>
    </source>
</evidence>
<feature type="non-terminal residue" evidence="2">
    <location>
        <position position="1"/>
    </location>
</feature>
<proteinExistence type="predicted"/>
<organism evidence="2 3">
    <name type="scientific">Mycobacterium terramassiliense</name>
    <dbReference type="NCBI Taxonomy" id="1841859"/>
    <lineage>
        <taxon>Bacteria</taxon>
        <taxon>Bacillati</taxon>
        <taxon>Actinomycetota</taxon>
        <taxon>Actinomycetes</taxon>
        <taxon>Mycobacteriales</taxon>
        <taxon>Mycobacteriaceae</taxon>
        <taxon>Mycobacterium</taxon>
    </lineage>
</organism>